<dbReference type="PANTHER" id="PTHR45138:SF9">
    <property type="entry name" value="DIGUANYLATE CYCLASE DGCM-RELATED"/>
    <property type="match status" value="1"/>
</dbReference>
<dbReference type="GO" id="GO:0005886">
    <property type="term" value="C:plasma membrane"/>
    <property type="evidence" value="ECO:0007669"/>
    <property type="project" value="UniProtKB-SubCell"/>
</dbReference>
<dbReference type="InterPro" id="IPR000160">
    <property type="entry name" value="GGDEF_dom"/>
</dbReference>
<feature type="domain" description="GGDEF" evidence="12">
    <location>
        <begin position="401"/>
        <end position="531"/>
    </location>
</feature>
<evidence type="ECO:0000256" key="2">
    <source>
        <dbReference type="ARBA" id="ARBA00004651"/>
    </source>
</evidence>
<dbReference type="SUPFAM" id="SSF55073">
    <property type="entry name" value="Nucleotide cyclase"/>
    <property type="match status" value="1"/>
</dbReference>
<evidence type="ECO:0000256" key="9">
    <source>
        <dbReference type="ARBA" id="ARBA00023136"/>
    </source>
</evidence>
<dbReference type="PROSITE" id="PS50887">
    <property type="entry name" value="GGDEF"/>
    <property type="match status" value="1"/>
</dbReference>
<dbReference type="AlphaFoldDB" id="A0A0H3CF91"/>
<dbReference type="PANTHER" id="PTHR45138">
    <property type="entry name" value="REGULATORY COMPONENTS OF SENSORY TRANSDUCTION SYSTEM"/>
    <property type="match status" value="1"/>
</dbReference>
<dbReference type="EnsemblBacteria" id="ADF59816">
    <property type="protein sequence ID" value="ADF59816"/>
    <property type="gene ID" value="ECL_00249"/>
</dbReference>
<dbReference type="STRING" id="716541.ECL_00249"/>
<evidence type="ECO:0000256" key="8">
    <source>
        <dbReference type="ARBA" id="ARBA00023134"/>
    </source>
</evidence>
<dbReference type="NCBIfam" id="TIGR00254">
    <property type="entry name" value="GGDEF"/>
    <property type="match status" value="1"/>
</dbReference>
<comment type="pathway">
    <text evidence="3">Purine metabolism; 3',5'-cyclic di-GMP biosynthesis.</text>
</comment>
<evidence type="ECO:0000256" key="6">
    <source>
        <dbReference type="ARBA" id="ARBA00022692"/>
    </source>
</evidence>
<dbReference type="CDD" id="cd18773">
    <property type="entry name" value="PDC1_HK_sensor"/>
    <property type="match status" value="1"/>
</dbReference>
<keyword evidence="8" id="KW-0547">Nucleotide-binding</keyword>
<evidence type="ECO:0000313" key="14">
    <source>
        <dbReference type="Proteomes" id="UP000002363"/>
    </source>
</evidence>
<dbReference type="SMART" id="SM00267">
    <property type="entry name" value="GGDEF"/>
    <property type="match status" value="1"/>
</dbReference>
<keyword evidence="8" id="KW-0342">GTP-binding</keyword>
<name>A0A0H3CF91_ENTCC</name>
<gene>
    <name evidence="13" type="ordered locus">ECL_00249</name>
</gene>
<dbReference type="Pfam" id="PF00990">
    <property type="entry name" value="GGDEF"/>
    <property type="match status" value="1"/>
</dbReference>
<dbReference type="KEGG" id="enc:ECL_00249"/>
<dbReference type="InterPro" id="IPR033479">
    <property type="entry name" value="dCache_1"/>
</dbReference>
<evidence type="ECO:0000256" key="5">
    <source>
        <dbReference type="ARBA" id="ARBA00022475"/>
    </source>
</evidence>
<dbReference type="InterPro" id="IPR043128">
    <property type="entry name" value="Rev_trsase/Diguanyl_cyclase"/>
</dbReference>
<dbReference type="Pfam" id="PF02743">
    <property type="entry name" value="dCache_1"/>
    <property type="match status" value="1"/>
</dbReference>
<dbReference type="SUPFAM" id="SSF103190">
    <property type="entry name" value="Sensory domain-like"/>
    <property type="match status" value="1"/>
</dbReference>
<comment type="subcellular location">
    <subcellularLocation>
        <location evidence="2">Cell membrane</location>
        <topology evidence="2">Multi-pass membrane protein</topology>
    </subcellularLocation>
</comment>
<reference evidence="13 14" key="1">
    <citation type="journal article" date="2010" name="J. Bacteriol.">
        <title>Complete genome sequence of Enterobacter cloacae subsp. cloacae type strain ATCC 13047.</title>
        <authorList>
            <person name="Ren Y."/>
            <person name="Ren Y."/>
            <person name="Zhou Z."/>
            <person name="Guo X."/>
            <person name="Li Y."/>
            <person name="Feng L."/>
            <person name="Wang L."/>
        </authorList>
    </citation>
    <scope>NUCLEOTIDE SEQUENCE [LARGE SCALE GENOMIC DNA]</scope>
    <source>
        <strain evidence="14">ATCC 13047 / DSM 30054 / NBRC 13535 / NCTC 10005 / WDCM 00083 / NCDC 279-56</strain>
    </source>
</reference>
<dbReference type="eggNOG" id="COG2199">
    <property type="taxonomic scope" value="Bacteria"/>
</dbReference>
<feature type="transmembrane region" description="Helical" evidence="11">
    <location>
        <begin position="308"/>
        <end position="327"/>
    </location>
</feature>
<dbReference type="GO" id="GO:0052621">
    <property type="term" value="F:diguanylate cyclase activity"/>
    <property type="evidence" value="ECO:0007669"/>
    <property type="project" value="UniProtKB-EC"/>
</dbReference>
<evidence type="ECO:0000256" key="7">
    <source>
        <dbReference type="ARBA" id="ARBA00022989"/>
    </source>
</evidence>
<evidence type="ECO:0000313" key="13">
    <source>
        <dbReference type="EMBL" id="ADF59816.1"/>
    </source>
</evidence>
<evidence type="ECO:0000256" key="11">
    <source>
        <dbReference type="SAM" id="Phobius"/>
    </source>
</evidence>
<dbReference type="GO" id="GO:0005525">
    <property type="term" value="F:GTP binding"/>
    <property type="evidence" value="ECO:0007669"/>
    <property type="project" value="UniProtKB-KW"/>
</dbReference>
<proteinExistence type="predicted"/>
<dbReference type="CDD" id="cd01949">
    <property type="entry name" value="GGDEF"/>
    <property type="match status" value="1"/>
</dbReference>
<dbReference type="OrthoDB" id="5918979at2"/>
<dbReference type="InterPro" id="IPR029787">
    <property type="entry name" value="Nucleotide_cyclase"/>
</dbReference>
<feature type="transmembrane region" description="Helical" evidence="11">
    <location>
        <begin position="33"/>
        <end position="53"/>
    </location>
</feature>
<dbReference type="EMBL" id="CP001918">
    <property type="protein sequence ID" value="ADF59816.1"/>
    <property type="molecule type" value="Genomic_DNA"/>
</dbReference>
<dbReference type="HOGENOM" id="CLU_041123_0_0_6"/>
<dbReference type="Gene3D" id="3.30.450.20">
    <property type="entry name" value="PAS domain"/>
    <property type="match status" value="2"/>
</dbReference>
<comment type="catalytic activity">
    <reaction evidence="10">
        <text>2 GTP = 3',3'-c-di-GMP + 2 diphosphate</text>
        <dbReference type="Rhea" id="RHEA:24898"/>
        <dbReference type="ChEBI" id="CHEBI:33019"/>
        <dbReference type="ChEBI" id="CHEBI:37565"/>
        <dbReference type="ChEBI" id="CHEBI:58805"/>
        <dbReference type="EC" id="2.7.7.65"/>
    </reaction>
</comment>
<dbReference type="InterPro" id="IPR029151">
    <property type="entry name" value="Sensor-like_sf"/>
</dbReference>
<protein>
    <recommendedName>
        <fullName evidence="4">diguanylate cyclase</fullName>
        <ecNumber evidence="4">2.7.7.65</ecNumber>
    </recommendedName>
</protein>
<keyword evidence="6 11" id="KW-0812">Transmembrane</keyword>
<evidence type="ECO:0000259" key="12">
    <source>
        <dbReference type="PROSITE" id="PS50887"/>
    </source>
</evidence>
<evidence type="ECO:0000256" key="3">
    <source>
        <dbReference type="ARBA" id="ARBA00004665"/>
    </source>
</evidence>
<keyword evidence="9 11" id="KW-0472">Membrane</keyword>
<dbReference type="PATRIC" id="fig|716541.4.peg.537"/>
<organism evidence="13 14">
    <name type="scientific">Enterobacter cloacae subsp. cloacae (strain ATCC 13047 / DSM 30054 / NBRC 13535 / NCTC 10005 / WDCM 00083 / NCDC 279-56)</name>
    <dbReference type="NCBI Taxonomy" id="716541"/>
    <lineage>
        <taxon>Bacteria</taxon>
        <taxon>Pseudomonadati</taxon>
        <taxon>Pseudomonadota</taxon>
        <taxon>Gammaproteobacteria</taxon>
        <taxon>Enterobacterales</taxon>
        <taxon>Enterobacteriaceae</taxon>
        <taxon>Enterobacter</taxon>
        <taxon>Enterobacter cloacae complex</taxon>
    </lineage>
</organism>
<evidence type="ECO:0000256" key="1">
    <source>
        <dbReference type="ARBA" id="ARBA00001946"/>
    </source>
</evidence>
<dbReference type="EC" id="2.7.7.65" evidence="4"/>
<sequence>MLRGYRQTKKLTIRIDVQLMALHSRKLSFTRPIMLSFAGILCSFALIAVVVTLSQQKDFLEDYHKINGNFTHNLAVNYTESILRENDYILGRSALYFARNDTLNEMLNVNPSQGLQMLMHLQNLMPTVSSISLTDTQGRYLRAPEVLPTEKSKTFDPRTRPWFIAQAEASIFSHYTRPYMDYFTGHPTVTLYKPLISPEGRLKGTIAFHLDLTSMGFTLRQMVAPVQGEFFVVERDGAVVLHPDPGALFKQYVSEALMDKMTSSEGHLYDKKTKAWYYYYSFTNPDWFVIYRVSGATLTDITRHETTIVGWGFALAAIIIILFGLYLRHESRTVLMTIINAIKTGDVNQAPRLEAMLSHTIQSNKAREMAYVRQATHDALTGCKNRRAFDSDVDELLSAHQPFALALIDIDNFKSINDTWGHLSGDIVLRNVAREGIQIMQPHNVSVYRYGGEEFAVIFQADQIASAFSLLDAWRTAVEKRLWREENLRVTFSAGLGEWHFEPLEELVGSVDNALYSAKQQGKNRIIRTSVG</sequence>
<dbReference type="Gene3D" id="3.30.70.270">
    <property type="match status" value="1"/>
</dbReference>
<evidence type="ECO:0000256" key="10">
    <source>
        <dbReference type="ARBA" id="ARBA00034247"/>
    </source>
</evidence>
<keyword evidence="7 11" id="KW-1133">Transmembrane helix</keyword>
<keyword evidence="14" id="KW-1185">Reference proteome</keyword>
<keyword evidence="5" id="KW-1003">Cell membrane</keyword>
<accession>A0A0H3CF91</accession>
<dbReference type="Proteomes" id="UP000002363">
    <property type="component" value="Chromosome"/>
</dbReference>
<evidence type="ECO:0000256" key="4">
    <source>
        <dbReference type="ARBA" id="ARBA00012528"/>
    </source>
</evidence>
<comment type="cofactor">
    <cofactor evidence="1">
        <name>Mg(2+)</name>
        <dbReference type="ChEBI" id="CHEBI:18420"/>
    </cofactor>
</comment>
<dbReference type="InterPro" id="IPR050469">
    <property type="entry name" value="Diguanylate_Cyclase"/>
</dbReference>